<evidence type="ECO:0000313" key="2">
    <source>
        <dbReference type="EMBL" id="RWS21591.1"/>
    </source>
</evidence>
<evidence type="ECO:0000313" key="3">
    <source>
        <dbReference type="Proteomes" id="UP000288716"/>
    </source>
</evidence>
<dbReference type="SUPFAM" id="SSF52129">
    <property type="entry name" value="Caspase-like"/>
    <property type="match status" value="1"/>
</dbReference>
<evidence type="ECO:0000259" key="1">
    <source>
        <dbReference type="PROSITE" id="PS50208"/>
    </source>
</evidence>
<dbReference type="AlphaFoldDB" id="A0A443S289"/>
<dbReference type="InterPro" id="IPR029030">
    <property type="entry name" value="Caspase-like_dom_sf"/>
</dbReference>
<keyword evidence="3" id="KW-1185">Reference proteome</keyword>
<protein>
    <submittedName>
        <fullName evidence="2">Caspase-8-like protein</fullName>
    </submittedName>
</protein>
<dbReference type="PROSITE" id="PS50208">
    <property type="entry name" value="CASPASE_P20"/>
    <property type="match status" value="1"/>
</dbReference>
<dbReference type="InterPro" id="IPR016129">
    <property type="entry name" value="Caspase_his_AS"/>
</dbReference>
<dbReference type="Pfam" id="PF00656">
    <property type="entry name" value="Peptidase_C14"/>
    <property type="match status" value="1"/>
</dbReference>
<feature type="non-terminal residue" evidence="2">
    <location>
        <position position="99"/>
    </location>
</feature>
<gene>
    <name evidence="2" type="ORF">B4U80_14124</name>
</gene>
<name>A0A443S289_9ACAR</name>
<dbReference type="InterPro" id="IPR001309">
    <property type="entry name" value="Pept_C14_p20"/>
</dbReference>
<organism evidence="2 3">
    <name type="scientific">Leptotrombidium deliense</name>
    <dbReference type="NCBI Taxonomy" id="299467"/>
    <lineage>
        <taxon>Eukaryota</taxon>
        <taxon>Metazoa</taxon>
        <taxon>Ecdysozoa</taxon>
        <taxon>Arthropoda</taxon>
        <taxon>Chelicerata</taxon>
        <taxon>Arachnida</taxon>
        <taxon>Acari</taxon>
        <taxon>Acariformes</taxon>
        <taxon>Trombidiformes</taxon>
        <taxon>Prostigmata</taxon>
        <taxon>Anystina</taxon>
        <taxon>Parasitengona</taxon>
        <taxon>Trombiculoidea</taxon>
        <taxon>Trombiculidae</taxon>
        <taxon>Leptotrombidium</taxon>
    </lineage>
</organism>
<dbReference type="Gene3D" id="3.40.50.1460">
    <property type="match status" value="1"/>
</dbReference>
<dbReference type="PROSITE" id="PS01121">
    <property type="entry name" value="CASPASE_HIS"/>
    <property type="match status" value="1"/>
</dbReference>
<sequence>MSAQKPESSLYDYKSGLCLLFNHLTYAKDRHTVGNGTNVDRDALRSFFEGIGFTVPAPFEDFTLNEIFTTLDSYANNDDHFDCLVCIFLTHGIEDTLAA</sequence>
<feature type="domain" description="Caspase family p20" evidence="1">
    <location>
        <begin position="14"/>
        <end position="99"/>
    </location>
</feature>
<comment type="caution">
    <text evidence="2">The sequence shown here is derived from an EMBL/GenBank/DDBJ whole genome shotgun (WGS) entry which is preliminary data.</text>
</comment>
<dbReference type="OrthoDB" id="6416614at2759"/>
<dbReference type="GO" id="GO:0004197">
    <property type="term" value="F:cysteine-type endopeptidase activity"/>
    <property type="evidence" value="ECO:0007669"/>
    <property type="project" value="InterPro"/>
</dbReference>
<dbReference type="STRING" id="299467.A0A443S289"/>
<reference evidence="2 3" key="1">
    <citation type="journal article" date="2018" name="Gigascience">
        <title>Genomes of trombidid mites reveal novel predicted allergens and laterally-transferred genes associated with secondary metabolism.</title>
        <authorList>
            <person name="Dong X."/>
            <person name="Chaisiri K."/>
            <person name="Xia D."/>
            <person name="Armstrong S.D."/>
            <person name="Fang Y."/>
            <person name="Donnelly M.J."/>
            <person name="Kadowaki T."/>
            <person name="McGarry J.W."/>
            <person name="Darby A.C."/>
            <person name="Makepeace B.L."/>
        </authorList>
    </citation>
    <scope>NUCLEOTIDE SEQUENCE [LARGE SCALE GENOMIC DNA]</scope>
    <source>
        <strain evidence="2">UoL-UT</strain>
    </source>
</reference>
<accession>A0A443S289</accession>
<dbReference type="Proteomes" id="UP000288716">
    <property type="component" value="Unassembled WGS sequence"/>
</dbReference>
<proteinExistence type="predicted"/>
<dbReference type="InterPro" id="IPR011600">
    <property type="entry name" value="Pept_C14_caspase"/>
</dbReference>
<dbReference type="VEuPathDB" id="VectorBase:LDEU010449"/>
<dbReference type="EMBL" id="NCKV01011613">
    <property type="protein sequence ID" value="RWS21591.1"/>
    <property type="molecule type" value="Genomic_DNA"/>
</dbReference>
<dbReference type="GO" id="GO:0006508">
    <property type="term" value="P:proteolysis"/>
    <property type="evidence" value="ECO:0007669"/>
    <property type="project" value="InterPro"/>
</dbReference>